<sequence>MSAVYPANRSLRQVLQQLAAIGIVPLAVLGAYGVWSAVESQQRDLQRSTLEISRALAIAVESELDANIGALQAMGRSPLLAQGDIRAFYDFVSTEVAARSWWAGVNLVDAEGGLLFKSVLPFGSGEARLIAPAEVEETLREGRPTVGMLAAGKRNAMAFPVRVPIAEGGRVKYVLTAAVKPDRILQAVQRQQVEEKWVISVFDRGLQRVARSKNHEATLGKLPTRSLQDFIAAHPEDSASGISVTIDGEQAFTGFTRLDHGWIVAVGAPTTEGNAALKRGIAWYVAGILTSIALCLAFAWRSSQRIVKSIHGLRQAAVELGAGAHPIVVKRIGIAELDDMANALSAASHRLADATATVTDALQQATAAGRAKDEFMALLGHELRNPLSPIVTTLHLMDLQGDSSSVRERQIMRRQVDHLRRLVDDLLDISRIATGKLQIERRTLNLFGVIEQAAEAVQPLLKDQPTGLVVTLPEQPVWVQGDETRLVQAVTNLLTNAVRFGGGSRIELSLIPRGLEVAIQVRDEGEGMTAEALSKVFEPFYQAPQTTARPTGGLGLGLSIVRSIVELHEGRVVAASAGPGRGSTFEICLQVVDSQAAEDGFIATQASSPTGRGVLIVDDNVDALESLSTVFEVAGYEVRIAVSADAAMKEARSFRPDIAILDIGLPDMNGYDLARAMQALPGGCGALIALTGYGQLADKEAAMAAGFALHFTKPTDPAALLLAIERLLASAQPI</sequence>
<dbReference type="PANTHER" id="PTHR43547">
    <property type="entry name" value="TWO-COMPONENT HISTIDINE KINASE"/>
    <property type="match status" value="1"/>
</dbReference>
<comment type="subcellular location">
    <subcellularLocation>
        <location evidence="2">Membrane</location>
    </subcellularLocation>
</comment>
<evidence type="ECO:0000256" key="7">
    <source>
        <dbReference type="PROSITE-ProRule" id="PRU00169"/>
    </source>
</evidence>
<dbReference type="CDD" id="cd00075">
    <property type="entry name" value="HATPase"/>
    <property type="match status" value="1"/>
</dbReference>
<dbReference type="SUPFAM" id="SSF52172">
    <property type="entry name" value="CheY-like"/>
    <property type="match status" value="1"/>
</dbReference>
<evidence type="ECO:0000256" key="5">
    <source>
        <dbReference type="ARBA" id="ARBA00022679"/>
    </source>
</evidence>
<feature type="domain" description="Histidine kinase" evidence="9">
    <location>
        <begin position="378"/>
        <end position="593"/>
    </location>
</feature>
<dbReference type="EMBL" id="JABRWJ010000011">
    <property type="protein sequence ID" value="NRF71392.1"/>
    <property type="molecule type" value="Genomic_DNA"/>
</dbReference>
<dbReference type="Pfam" id="PF02518">
    <property type="entry name" value="HATPase_c"/>
    <property type="match status" value="1"/>
</dbReference>
<dbReference type="CDD" id="cd17580">
    <property type="entry name" value="REC_2_DhkD-like"/>
    <property type="match status" value="1"/>
</dbReference>
<evidence type="ECO:0000256" key="8">
    <source>
        <dbReference type="SAM" id="Phobius"/>
    </source>
</evidence>
<dbReference type="InterPro" id="IPR003661">
    <property type="entry name" value="HisK_dim/P_dom"/>
</dbReference>
<feature type="transmembrane region" description="Helical" evidence="8">
    <location>
        <begin position="281"/>
        <end position="300"/>
    </location>
</feature>
<dbReference type="Pfam" id="PF00512">
    <property type="entry name" value="HisKA"/>
    <property type="match status" value="1"/>
</dbReference>
<dbReference type="RefSeq" id="WP_173132440.1">
    <property type="nucleotide sequence ID" value="NZ_JABRWJ010000011.1"/>
</dbReference>
<evidence type="ECO:0000256" key="6">
    <source>
        <dbReference type="ARBA" id="ARBA00022777"/>
    </source>
</evidence>
<evidence type="ECO:0000259" key="9">
    <source>
        <dbReference type="PROSITE" id="PS50109"/>
    </source>
</evidence>
<dbReference type="SMART" id="SM00388">
    <property type="entry name" value="HisKA"/>
    <property type="match status" value="1"/>
</dbReference>
<dbReference type="PRINTS" id="PR00344">
    <property type="entry name" value="BCTRLSENSOR"/>
</dbReference>
<comment type="caution">
    <text evidence="12">The sequence shown here is derived from an EMBL/GenBank/DDBJ whole genome shotgun (WGS) entry which is preliminary data.</text>
</comment>
<dbReference type="EC" id="2.7.13.3" evidence="3"/>
<feature type="modified residue" description="4-aspartylphosphate" evidence="7">
    <location>
        <position position="662"/>
    </location>
</feature>
<reference evidence="12 13" key="1">
    <citation type="submission" date="2020-05" db="EMBL/GenBank/DDBJ databases">
        <title>Aquincola sp. isolate from soil.</title>
        <authorList>
            <person name="Han J."/>
            <person name="Kim D.-U."/>
        </authorList>
    </citation>
    <scope>NUCLEOTIDE SEQUENCE [LARGE SCALE GENOMIC DNA]</scope>
    <source>
        <strain evidence="12 13">S2</strain>
    </source>
</reference>
<organism evidence="12 13">
    <name type="scientific">Pseudaquabacterium terrae</name>
    <dbReference type="NCBI Taxonomy" id="2732868"/>
    <lineage>
        <taxon>Bacteria</taxon>
        <taxon>Pseudomonadati</taxon>
        <taxon>Pseudomonadota</taxon>
        <taxon>Betaproteobacteria</taxon>
        <taxon>Burkholderiales</taxon>
        <taxon>Sphaerotilaceae</taxon>
        <taxon>Pseudaquabacterium</taxon>
    </lineage>
</organism>
<evidence type="ECO:0000259" key="10">
    <source>
        <dbReference type="PROSITE" id="PS50110"/>
    </source>
</evidence>
<protein>
    <recommendedName>
        <fullName evidence="3">histidine kinase</fullName>
        <ecNumber evidence="3">2.7.13.3</ecNumber>
    </recommendedName>
</protein>
<evidence type="ECO:0000256" key="4">
    <source>
        <dbReference type="ARBA" id="ARBA00022553"/>
    </source>
</evidence>
<dbReference type="PROSITE" id="PS50110">
    <property type="entry name" value="RESPONSE_REGULATORY"/>
    <property type="match status" value="1"/>
</dbReference>
<dbReference type="Gene3D" id="3.40.50.2300">
    <property type="match status" value="1"/>
</dbReference>
<keyword evidence="5" id="KW-0808">Transferase</keyword>
<proteinExistence type="predicted"/>
<dbReference type="PROSITE" id="PS50885">
    <property type="entry name" value="HAMP"/>
    <property type="match status" value="1"/>
</dbReference>
<feature type="domain" description="Response regulatory" evidence="10">
    <location>
        <begin position="613"/>
        <end position="728"/>
    </location>
</feature>
<keyword evidence="13" id="KW-1185">Reference proteome</keyword>
<comment type="catalytic activity">
    <reaction evidence="1">
        <text>ATP + protein L-histidine = ADP + protein N-phospho-L-histidine.</text>
        <dbReference type="EC" id="2.7.13.3"/>
    </reaction>
</comment>
<dbReference type="SMART" id="SM00448">
    <property type="entry name" value="REC"/>
    <property type="match status" value="1"/>
</dbReference>
<evidence type="ECO:0000313" key="12">
    <source>
        <dbReference type="EMBL" id="NRF71392.1"/>
    </source>
</evidence>
<dbReference type="Gene3D" id="1.10.287.130">
    <property type="match status" value="1"/>
</dbReference>
<dbReference type="SMART" id="SM00387">
    <property type="entry name" value="HATPase_c"/>
    <property type="match status" value="1"/>
</dbReference>
<dbReference type="Pfam" id="PF00072">
    <property type="entry name" value="Response_reg"/>
    <property type="match status" value="1"/>
</dbReference>
<dbReference type="InterPro" id="IPR001789">
    <property type="entry name" value="Sig_transdc_resp-reg_receiver"/>
</dbReference>
<accession>A0ABX2ES95</accession>
<keyword evidence="8" id="KW-0472">Membrane</keyword>
<keyword evidence="6" id="KW-0418">Kinase</keyword>
<gene>
    <name evidence="12" type="ORF">HLB44_30845</name>
</gene>
<evidence type="ECO:0000313" key="13">
    <source>
        <dbReference type="Proteomes" id="UP000737171"/>
    </source>
</evidence>
<dbReference type="Gene3D" id="3.30.565.10">
    <property type="entry name" value="Histidine kinase-like ATPase, C-terminal domain"/>
    <property type="match status" value="1"/>
</dbReference>
<dbReference type="SUPFAM" id="SSF47384">
    <property type="entry name" value="Homodimeric domain of signal transducing histidine kinase"/>
    <property type="match status" value="1"/>
</dbReference>
<dbReference type="InterPro" id="IPR005467">
    <property type="entry name" value="His_kinase_dom"/>
</dbReference>
<dbReference type="PANTHER" id="PTHR43547:SF2">
    <property type="entry name" value="HYBRID SIGNAL TRANSDUCTION HISTIDINE KINASE C"/>
    <property type="match status" value="1"/>
</dbReference>
<dbReference type="InterPro" id="IPR036097">
    <property type="entry name" value="HisK_dim/P_sf"/>
</dbReference>
<dbReference type="InterPro" id="IPR003660">
    <property type="entry name" value="HAMP_dom"/>
</dbReference>
<keyword evidence="8" id="KW-1133">Transmembrane helix</keyword>
<keyword evidence="8" id="KW-0812">Transmembrane</keyword>
<dbReference type="InterPro" id="IPR004358">
    <property type="entry name" value="Sig_transdc_His_kin-like_C"/>
</dbReference>
<dbReference type="Proteomes" id="UP000737171">
    <property type="component" value="Unassembled WGS sequence"/>
</dbReference>
<feature type="transmembrane region" description="Helical" evidence="8">
    <location>
        <begin position="18"/>
        <end position="38"/>
    </location>
</feature>
<name>A0ABX2ES95_9BURK</name>
<dbReference type="InterPro" id="IPR003594">
    <property type="entry name" value="HATPase_dom"/>
</dbReference>
<dbReference type="CDD" id="cd18774">
    <property type="entry name" value="PDC2_HK_sensor"/>
    <property type="match status" value="1"/>
</dbReference>
<dbReference type="InterPro" id="IPR036890">
    <property type="entry name" value="HATPase_C_sf"/>
</dbReference>
<feature type="domain" description="HAMP" evidence="11">
    <location>
        <begin position="304"/>
        <end position="356"/>
    </location>
</feature>
<dbReference type="PROSITE" id="PS50109">
    <property type="entry name" value="HIS_KIN"/>
    <property type="match status" value="1"/>
</dbReference>
<keyword evidence="4 7" id="KW-0597">Phosphoprotein</keyword>
<dbReference type="InterPro" id="IPR011006">
    <property type="entry name" value="CheY-like_superfamily"/>
</dbReference>
<dbReference type="SUPFAM" id="SSF55874">
    <property type="entry name" value="ATPase domain of HSP90 chaperone/DNA topoisomerase II/histidine kinase"/>
    <property type="match status" value="1"/>
</dbReference>
<evidence type="ECO:0000259" key="11">
    <source>
        <dbReference type="PROSITE" id="PS50885"/>
    </source>
</evidence>
<evidence type="ECO:0000256" key="1">
    <source>
        <dbReference type="ARBA" id="ARBA00000085"/>
    </source>
</evidence>
<evidence type="ECO:0000256" key="3">
    <source>
        <dbReference type="ARBA" id="ARBA00012438"/>
    </source>
</evidence>
<dbReference type="CDD" id="cd00082">
    <property type="entry name" value="HisKA"/>
    <property type="match status" value="1"/>
</dbReference>
<evidence type="ECO:0000256" key="2">
    <source>
        <dbReference type="ARBA" id="ARBA00004370"/>
    </source>
</evidence>